<name>X1PWL2_9ZZZZ</name>
<dbReference type="EMBL" id="BARW01000182">
    <property type="protein sequence ID" value="GAI60662.1"/>
    <property type="molecule type" value="Genomic_DNA"/>
</dbReference>
<sequence>MDKIIITKKLLENTITVYECDPDILGIIKIKIGKSSIFLSSEDLFDFILLLKEVDKFFLQKRWEDGTCWEI</sequence>
<protein>
    <submittedName>
        <fullName evidence="1">Uncharacterized protein</fullName>
    </submittedName>
</protein>
<dbReference type="AlphaFoldDB" id="X1PWL2"/>
<accession>X1PWL2</accession>
<proteinExistence type="predicted"/>
<organism evidence="1">
    <name type="scientific">marine sediment metagenome</name>
    <dbReference type="NCBI Taxonomy" id="412755"/>
    <lineage>
        <taxon>unclassified sequences</taxon>
        <taxon>metagenomes</taxon>
        <taxon>ecological metagenomes</taxon>
    </lineage>
</organism>
<evidence type="ECO:0000313" key="1">
    <source>
        <dbReference type="EMBL" id="GAI60662.1"/>
    </source>
</evidence>
<comment type="caution">
    <text evidence="1">The sequence shown here is derived from an EMBL/GenBank/DDBJ whole genome shotgun (WGS) entry which is preliminary data.</text>
</comment>
<reference evidence="1" key="1">
    <citation type="journal article" date="2014" name="Front. Microbiol.">
        <title>High frequency of phylogenetically diverse reductive dehalogenase-homologous genes in deep subseafloor sedimentary metagenomes.</title>
        <authorList>
            <person name="Kawai M."/>
            <person name="Futagami T."/>
            <person name="Toyoda A."/>
            <person name="Takaki Y."/>
            <person name="Nishi S."/>
            <person name="Hori S."/>
            <person name="Arai W."/>
            <person name="Tsubouchi T."/>
            <person name="Morono Y."/>
            <person name="Uchiyama I."/>
            <person name="Ito T."/>
            <person name="Fujiyama A."/>
            <person name="Inagaki F."/>
            <person name="Takami H."/>
        </authorList>
    </citation>
    <scope>NUCLEOTIDE SEQUENCE</scope>
    <source>
        <strain evidence="1">Expedition CK06-06</strain>
    </source>
</reference>
<gene>
    <name evidence="1" type="ORF">S12H4_01042</name>
</gene>